<comment type="function">
    <text evidence="5">Catalyzes the ATP-dependent conversion of 5-aminoimidazole ribonucleotide (AIR) and HCO(3)(-) to N5-carboxyaminoimidazole ribonucleotide (N5-CAIR).</text>
</comment>
<dbReference type="HAMAP" id="MF_01928">
    <property type="entry name" value="PurK"/>
    <property type="match status" value="1"/>
</dbReference>
<name>A0A517TS48_9BACT</name>
<proteinExistence type="inferred from homology"/>
<dbReference type="GO" id="GO:0005829">
    <property type="term" value="C:cytosol"/>
    <property type="evidence" value="ECO:0007669"/>
    <property type="project" value="TreeGrafter"/>
</dbReference>
<dbReference type="Gene3D" id="3.30.470.20">
    <property type="entry name" value="ATP-grasp fold, B domain"/>
    <property type="match status" value="1"/>
</dbReference>
<dbReference type="InterPro" id="IPR011761">
    <property type="entry name" value="ATP-grasp"/>
</dbReference>
<comment type="catalytic activity">
    <reaction evidence="5 6">
        <text>5-amino-1-(5-phospho-beta-D-ribosyl)imidazole + hydrogencarbonate + ATP = 5-carboxyamino-1-(5-phospho-D-ribosyl)imidazole + ADP + phosphate + 2 H(+)</text>
        <dbReference type="Rhea" id="RHEA:19317"/>
        <dbReference type="ChEBI" id="CHEBI:15378"/>
        <dbReference type="ChEBI" id="CHEBI:17544"/>
        <dbReference type="ChEBI" id="CHEBI:30616"/>
        <dbReference type="ChEBI" id="CHEBI:43474"/>
        <dbReference type="ChEBI" id="CHEBI:58730"/>
        <dbReference type="ChEBI" id="CHEBI:137981"/>
        <dbReference type="ChEBI" id="CHEBI:456216"/>
        <dbReference type="EC" id="6.3.4.18"/>
    </reaction>
</comment>
<keyword evidence="4 5" id="KW-0067">ATP-binding</keyword>
<dbReference type="InterPro" id="IPR011054">
    <property type="entry name" value="Rudment_hybrid_motif"/>
</dbReference>
<keyword evidence="2 5" id="KW-0547">Nucleotide-binding</keyword>
<evidence type="ECO:0000256" key="3">
    <source>
        <dbReference type="ARBA" id="ARBA00022755"/>
    </source>
</evidence>
<evidence type="ECO:0000256" key="6">
    <source>
        <dbReference type="RuleBase" id="RU361200"/>
    </source>
</evidence>
<dbReference type="Proteomes" id="UP000317909">
    <property type="component" value="Chromosome"/>
</dbReference>
<dbReference type="EMBL" id="CP036339">
    <property type="protein sequence ID" value="QDT71189.1"/>
    <property type="molecule type" value="Genomic_DNA"/>
</dbReference>
<dbReference type="PROSITE" id="PS50975">
    <property type="entry name" value="ATP_GRASP"/>
    <property type="match status" value="1"/>
</dbReference>
<evidence type="ECO:0000256" key="4">
    <source>
        <dbReference type="ARBA" id="ARBA00022840"/>
    </source>
</evidence>
<dbReference type="SUPFAM" id="SSF51246">
    <property type="entry name" value="Rudiment single hybrid motif"/>
    <property type="match status" value="1"/>
</dbReference>
<comment type="similarity">
    <text evidence="5 6">Belongs to the PurK/PurT family.</text>
</comment>
<evidence type="ECO:0000313" key="9">
    <source>
        <dbReference type="Proteomes" id="UP000317909"/>
    </source>
</evidence>
<comment type="subunit">
    <text evidence="5 6">Homodimer.</text>
</comment>
<feature type="binding site" evidence="5">
    <location>
        <position position="138"/>
    </location>
    <ligand>
        <name>ATP</name>
        <dbReference type="ChEBI" id="CHEBI:30616"/>
    </ligand>
</feature>
<keyword evidence="3 5" id="KW-0658">Purine biosynthesis</keyword>
<keyword evidence="1 5" id="KW-0436">Ligase</keyword>
<evidence type="ECO:0000313" key="8">
    <source>
        <dbReference type="EMBL" id="QDT71189.1"/>
    </source>
</evidence>
<dbReference type="InterPro" id="IPR040686">
    <property type="entry name" value="PurK_C"/>
</dbReference>
<dbReference type="InterPro" id="IPR003135">
    <property type="entry name" value="ATP-grasp_carboxylate-amine"/>
</dbReference>
<dbReference type="KEGG" id="llh:I41_03440"/>
<dbReference type="PANTHER" id="PTHR11609">
    <property type="entry name" value="PURINE BIOSYNTHESIS PROTEIN 6/7, PUR6/7"/>
    <property type="match status" value="1"/>
</dbReference>
<dbReference type="GO" id="GO:0006189">
    <property type="term" value="P:'de novo' IMP biosynthetic process"/>
    <property type="evidence" value="ECO:0007669"/>
    <property type="project" value="UniProtKB-UniRule"/>
</dbReference>
<dbReference type="EC" id="6.3.4.18" evidence="5 6"/>
<dbReference type="Pfam" id="PF17769">
    <property type="entry name" value="PurK_C"/>
    <property type="match status" value="1"/>
</dbReference>
<evidence type="ECO:0000259" key="7">
    <source>
        <dbReference type="PROSITE" id="PS50975"/>
    </source>
</evidence>
<dbReference type="Pfam" id="PF02222">
    <property type="entry name" value="ATP-grasp"/>
    <property type="match status" value="1"/>
</dbReference>
<dbReference type="UniPathway" id="UPA00074">
    <property type="reaction ID" value="UER00942"/>
</dbReference>
<protein>
    <recommendedName>
        <fullName evidence="5 6">N5-carboxyaminoimidazole ribonucleotide synthase</fullName>
        <shortName evidence="5 6">N5-CAIR synthase</shortName>
        <ecNumber evidence="5 6">6.3.4.18</ecNumber>
    </recommendedName>
    <alternativeName>
        <fullName evidence="5 6">5-(carboxyamino)imidazole ribonucleotide synthetase</fullName>
    </alternativeName>
</protein>
<feature type="binding site" evidence="5">
    <location>
        <position position="204"/>
    </location>
    <ligand>
        <name>ATP</name>
        <dbReference type="ChEBI" id="CHEBI:30616"/>
    </ligand>
</feature>
<dbReference type="GO" id="GO:0004638">
    <property type="term" value="F:phosphoribosylaminoimidazole carboxylase activity"/>
    <property type="evidence" value="ECO:0007669"/>
    <property type="project" value="InterPro"/>
</dbReference>
<comment type="pathway">
    <text evidence="5 6">Purine metabolism; IMP biosynthesis via de novo pathway; 5-amino-1-(5-phospho-D-ribosyl)imidazole-4-carboxylate from 5-amino-1-(5-phospho-D-ribosyl)imidazole (N5-CAIR route): step 1/2.</text>
</comment>
<dbReference type="NCBIfam" id="TIGR01161">
    <property type="entry name" value="purK"/>
    <property type="match status" value="1"/>
</dbReference>
<evidence type="ECO:0000256" key="5">
    <source>
        <dbReference type="HAMAP-Rule" id="MF_01928"/>
    </source>
</evidence>
<dbReference type="NCBIfam" id="NF004676">
    <property type="entry name" value="PRK06019.1-2"/>
    <property type="match status" value="1"/>
</dbReference>
<dbReference type="PANTHER" id="PTHR11609:SF5">
    <property type="entry name" value="PHOSPHORIBOSYLAMINOIMIDAZOLE CARBOXYLASE"/>
    <property type="match status" value="1"/>
</dbReference>
<dbReference type="NCBIfam" id="NF004679">
    <property type="entry name" value="PRK06019.1-5"/>
    <property type="match status" value="1"/>
</dbReference>
<reference evidence="8 9" key="1">
    <citation type="submission" date="2019-02" db="EMBL/GenBank/DDBJ databases">
        <title>Deep-cultivation of Planctomycetes and their phenomic and genomic characterization uncovers novel biology.</title>
        <authorList>
            <person name="Wiegand S."/>
            <person name="Jogler M."/>
            <person name="Boedeker C."/>
            <person name="Pinto D."/>
            <person name="Vollmers J."/>
            <person name="Rivas-Marin E."/>
            <person name="Kohn T."/>
            <person name="Peeters S.H."/>
            <person name="Heuer A."/>
            <person name="Rast P."/>
            <person name="Oberbeckmann S."/>
            <person name="Bunk B."/>
            <person name="Jeske O."/>
            <person name="Meyerdierks A."/>
            <person name="Storesund J.E."/>
            <person name="Kallscheuer N."/>
            <person name="Luecker S."/>
            <person name="Lage O.M."/>
            <person name="Pohl T."/>
            <person name="Merkel B.J."/>
            <person name="Hornburger P."/>
            <person name="Mueller R.-W."/>
            <person name="Bruemmer F."/>
            <person name="Labrenz M."/>
            <person name="Spormann A.M."/>
            <person name="Op den Camp H."/>
            <person name="Overmann J."/>
            <person name="Amann R."/>
            <person name="Jetten M.S.M."/>
            <person name="Mascher T."/>
            <person name="Medema M.H."/>
            <person name="Devos D.P."/>
            <person name="Kaster A.-K."/>
            <person name="Ovreas L."/>
            <person name="Rohde M."/>
            <person name="Galperin M.Y."/>
            <person name="Jogler C."/>
        </authorList>
    </citation>
    <scope>NUCLEOTIDE SEQUENCE [LARGE SCALE GENOMIC DNA]</scope>
    <source>
        <strain evidence="8 9">I41</strain>
    </source>
</reference>
<dbReference type="Gene3D" id="3.30.1490.20">
    <property type="entry name" value="ATP-grasp fold, A domain"/>
    <property type="match status" value="1"/>
</dbReference>
<gene>
    <name evidence="5 6 8" type="primary">purK</name>
    <name evidence="8" type="ORF">I41_03440</name>
</gene>
<comment type="function">
    <text evidence="6">Catalyzes the ATP-dependent conversion of 5-aminoimidazole ribonucleotide (AIR) and HCO(3)- to N5-carboxyaminoimidazole ribonucleotide (N5-CAIR).</text>
</comment>
<dbReference type="SUPFAM" id="SSF56059">
    <property type="entry name" value="Glutathione synthetase ATP-binding domain-like"/>
    <property type="match status" value="1"/>
</dbReference>
<feature type="binding site" evidence="5">
    <location>
        <begin position="173"/>
        <end position="176"/>
    </location>
    <ligand>
        <name>ATP</name>
        <dbReference type="ChEBI" id="CHEBI:30616"/>
    </ligand>
</feature>
<dbReference type="GO" id="GO:0005524">
    <property type="term" value="F:ATP binding"/>
    <property type="evidence" value="ECO:0007669"/>
    <property type="project" value="UniProtKB-UniRule"/>
</dbReference>
<dbReference type="InterPro" id="IPR016185">
    <property type="entry name" value="PreATP-grasp_dom_sf"/>
</dbReference>
<feature type="binding site" evidence="5">
    <location>
        <position position="98"/>
    </location>
    <ligand>
        <name>ATP</name>
        <dbReference type="ChEBI" id="CHEBI:30616"/>
    </ligand>
</feature>
<dbReference type="GO" id="GO:0034028">
    <property type="term" value="F:5-(carboxyamino)imidazole ribonucleotide synthase activity"/>
    <property type="evidence" value="ECO:0007669"/>
    <property type="project" value="UniProtKB-UniRule"/>
</dbReference>
<dbReference type="InterPro" id="IPR013815">
    <property type="entry name" value="ATP_grasp_subdomain_1"/>
</dbReference>
<organism evidence="8 9">
    <name type="scientific">Lacipirellula limnantheis</name>
    <dbReference type="NCBI Taxonomy" id="2528024"/>
    <lineage>
        <taxon>Bacteria</taxon>
        <taxon>Pseudomonadati</taxon>
        <taxon>Planctomycetota</taxon>
        <taxon>Planctomycetia</taxon>
        <taxon>Pirellulales</taxon>
        <taxon>Lacipirellulaceae</taxon>
        <taxon>Lacipirellula</taxon>
    </lineage>
</organism>
<dbReference type="Gene3D" id="3.40.50.20">
    <property type="match status" value="1"/>
</dbReference>
<dbReference type="InterPro" id="IPR005875">
    <property type="entry name" value="PurK"/>
</dbReference>
<evidence type="ECO:0000256" key="1">
    <source>
        <dbReference type="ARBA" id="ARBA00022598"/>
    </source>
</evidence>
<accession>A0A517TS48</accession>
<evidence type="ECO:0000256" key="2">
    <source>
        <dbReference type="ARBA" id="ARBA00022741"/>
    </source>
</evidence>
<feature type="binding site" evidence="5">
    <location>
        <position position="181"/>
    </location>
    <ligand>
        <name>ATP</name>
        <dbReference type="ChEBI" id="CHEBI:30616"/>
    </ligand>
</feature>
<feature type="binding site" evidence="5">
    <location>
        <begin position="143"/>
        <end position="149"/>
    </location>
    <ligand>
        <name>ATP</name>
        <dbReference type="ChEBI" id="CHEBI:30616"/>
    </ligand>
</feature>
<dbReference type="GO" id="GO:0046872">
    <property type="term" value="F:metal ion binding"/>
    <property type="evidence" value="ECO:0007669"/>
    <property type="project" value="InterPro"/>
</dbReference>
<feature type="domain" description="ATP-grasp" evidence="7">
    <location>
        <begin position="102"/>
        <end position="288"/>
    </location>
</feature>
<dbReference type="Pfam" id="PF22660">
    <property type="entry name" value="RS_preATP-grasp-like"/>
    <property type="match status" value="1"/>
</dbReference>
<dbReference type="FunFam" id="3.30.1490.20:FF:000015">
    <property type="entry name" value="N5-carboxyaminoimidazole ribonucleotide synthase"/>
    <property type="match status" value="1"/>
</dbReference>
<keyword evidence="9" id="KW-1185">Reference proteome</keyword>
<dbReference type="SUPFAM" id="SSF52440">
    <property type="entry name" value="PreATP-grasp domain"/>
    <property type="match status" value="1"/>
</dbReference>
<dbReference type="AlphaFoldDB" id="A0A517TS48"/>
<feature type="binding site" evidence="5">
    <location>
        <begin position="258"/>
        <end position="259"/>
    </location>
    <ligand>
        <name>ATP</name>
        <dbReference type="ChEBI" id="CHEBI:30616"/>
    </ligand>
</feature>
<sequence>MLGVLGSGQLGKMFAMAAARLGYRVHVYAPEHDAPAADVAYRQTIGSFDDEAAVAEFARSVDVVTLEFENISAAATEAAARFAPVRPGGRVLHTTQQRLREKGFLKAAGIPCTPFAEATTKEQLAAALAELGTPAVLKTAAWGYDGKGQSIVRSVAEAEAAHAALGGAPAILEGWVDFECEVSMLAARNVQGEEAFFGPIANDHAHHILDVSVYPRPEVAKLFDDAREIARAVVRELDVVGLLCVEFFLTRDGKLLVNEIAPRPHNSGHLTIDACACSQFEQQVRAVCGLPLGSFETLVPAAAMANLLGDVWQGGEPRWTRVLADPRLRLHLYGKAEARPGRKMGHLTALAGTAEEAATLVRAARESLIVR</sequence>
<dbReference type="InterPro" id="IPR054350">
    <property type="entry name" value="PurT/PurK_preATP-grasp"/>
</dbReference>